<proteinExistence type="predicted"/>
<comment type="caution">
    <text evidence="2">The sequence shown here is derived from an EMBL/GenBank/DDBJ whole genome shotgun (WGS) entry which is preliminary data.</text>
</comment>
<dbReference type="AlphaFoldDB" id="A0A371QAT8"/>
<gene>
    <name evidence="2" type="ORF">DY245_01875</name>
</gene>
<name>A0A371QAT8_STRIH</name>
<sequence length="80" mass="8392">MATASNAASRPPLRVQGEQRTHAHSSLGIGTPHGIDHCGRYLGPDNDGHRRCCSCRSKDNAPTKGDLPGRATLDGDGFPA</sequence>
<feature type="region of interest" description="Disordered" evidence="1">
    <location>
        <begin position="1"/>
        <end position="35"/>
    </location>
</feature>
<feature type="region of interest" description="Disordered" evidence="1">
    <location>
        <begin position="57"/>
        <end position="80"/>
    </location>
</feature>
<protein>
    <submittedName>
        <fullName evidence="2">Uncharacterized protein</fullName>
    </submittedName>
</protein>
<evidence type="ECO:0000313" key="2">
    <source>
        <dbReference type="EMBL" id="REK91819.1"/>
    </source>
</evidence>
<organism evidence="2 3">
    <name type="scientific">Streptomyces inhibens</name>
    <dbReference type="NCBI Taxonomy" id="2293571"/>
    <lineage>
        <taxon>Bacteria</taxon>
        <taxon>Bacillati</taxon>
        <taxon>Actinomycetota</taxon>
        <taxon>Actinomycetes</taxon>
        <taxon>Kitasatosporales</taxon>
        <taxon>Streptomycetaceae</taxon>
        <taxon>Streptomyces</taxon>
    </lineage>
</organism>
<dbReference type="EMBL" id="QUAC01000014">
    <property type="protein sequence ID" value="REK91819.1"/>
    <property type="molecule type" value="Genomic_DNA"/>
</dbReference>
<evidence type="ECO:0000313" key="3">
    <source>
        <dbReference type="Proteomes" id="UP000262477"/>
    </source>
</evidence>
<dbReference type="OrthoDB" id="4872947at2"/>
<dbReference type="Proteomes" id="UP000262477">
    <property type="component" value="Unassembled WGS sequence"/>
</dbReference>
<reference evidence="2 3" key="1">
    <citation type="submission" date="2018-08" db="EMBL/GenBank/DDBJ databases">
        <title>Streptomyces NEAU-D10 sp. nov., a novel Actinomycete isolated from soil.</title>
        <authorList>
            <person name="Jin L."/>
        </authorList>
    </citation>
    <scope>NUCLEOTIDE SEQUENCE [LARGE SCALE GENOMIC DNA]</scope>
    <source>
        <strain evidence="2 3">NEAU-D10</strain>
    </source>
</reference>
<dbReference type="RefSeq" id="WP_128502733.1">
    <property type="nucleotide sequence ID" value="NZ_QUAC01000014.1"/>
</dbReference>
<accession>A0A371QAT8</accession>
<keyword evidence="3" id="KW-1185">Reference proteome</keyword>
<evidence type="ECO:0000256" key="1">
    <source>
        <dbReference type="SAM" id="MobiDB-lite"/>
    </source>
</evidence>